<organism evidence="9">
    <name type="scientific">Lygus hesperus</name>
    <name type="common">Western plant bug</name>
    <dbReference type="NCBI Taxonomy" id="30085"/>
    <lineage>
        <taxon>Eukaryota</taxon>
        <taxon>Metazoa</taxon>
        <taxon>Ecdysozoa</taxon>
        <taxon>Arthropoda</taxon>
        <taxon>Hexapoda</taxon>
        <taxon>Insecta</taxon>
        <taxon>Pterygota</taxon>
        <taxon>Neoptera</taxon>
        <taxon>Paraneoptera</taxon>
        <taxon>Hemiptera</taxon>
        <taxon>Heteroptera</taxon>
        <taxon>Panheteroptera</taxon>
        <taxon>Cimicomorpha</taxon>
        <taxon>Miridae</taxon>
        <taxon>Mirini</taxon>
        <taxon>Lygus</taxon>
    </lineage>
</organism>
<dbReference type="GO" id="GO:0070403">
    <property type="term" value="F:NAD+ binding"/>
    <property type="evidence" value="ECO:0007669"/>
    <property type="project" value="InterPro"/>
</dbReference>
<dbReference type="PANTHER" id="PTHR11085">
    <property type="entry name" value="NAD-DEPENDENT PROTEIN DEACYLASE SIRTUIN-5, MITOCHONDRIAL-RELATED"/>
    <property type="match status" value="1"/>
</dbReference>
<dbReference type="EMBL" id="GBHO01013851">
    <property type="protein sequence ID" value="JAG29753.1"/>
    <property type="molecule type" value="Transcribed_RNA"/>
</dbReference>
<dbReference type="Pfam" id="PF02146">
    <property type="entry name" value="SIR2"/>
    <property type="match status" value="1"/>
</dbReference>
<comment type="cofactor">
    <cofactor evidence="1">
        <name>Zn(2+)</name>
        <dbReference type="ChEBI" id="CHEBI:29105"/>
    </cofactor>
</comment>
<feature type="binding site" evidence="6">
    <location>
        <position position="329"/>
    </location>
    <ligand>
        <name>Zn(2+)</name>
        <dbReference type="ChEBI" id="CHEBI:29105"/>
    </ligand>
</feature>
<reference evidence="10" key="3">
    <citation type="journal article" date="2016" name="Gigascience">
        <title>De novo construction of an expanded transcriptome assembly for the western tarnished plant bug, Lygus hesperus.</title>
        <authorList>
            <person name="Tassone E.E."/>
            <person name="Geib S.M."/>
            <person name="Hall B."/>
            <person name="Fabrick J.A."/>
            <person name="Brent C.S."/>
            <person name="Hull J.J."/>
        </authorList>
    </citation>
    <scope>NUCLEOTIDE SEQUENCE</scope>
</reference>
<dbReference type="GO" id="GO:0017136">
    <property type="term" value="F:histone deacetylase activity, NAD-dependent"/>
    <property type="evidence" value="ECO:0007669"/>
    <property type="project" value="TreeGrafter"/>
</dbReference>
<keyword evidence="2" id="KW-0808">Transferase</keyword>
<dbReference type="InterPro" id="IPR029035">
    <property type="entry name" value="DHS-like_NAD/FAD-binding_dom"/>
</dbReference>
<keyword evidence="3 6" id="KW-0479">Metal-binding</keyword>
<evidence type="ECO:0000256" key="3">
    <source>
        <dbReference type="ARBA" id="ARBA00022723"/>
    </source>
</evidence>
<feature type="binding site" evidence="6">
    <location>
        <position position="308"/>
    </location>
    <ligand>
        <name>Zn(2+)</name>
        <dbReference type="ChEBI" id="CHEBI:29105"/>
    </ligand>
</feature>
<keyword evidence="5" id="KW-0520">NAD</keyword>
<dbReference type="GO" id="GO:0005634">
    <property type="term" value="C:nucleus"/>
    <property type="evidence" value="ECO:0007669"/>
    <property type="project" value="TreeGrafter"/>
</dbReference>
<dbReference type="InterPro" id="IPR026590">
    <property type="entry name" value="Ssirtuin_cat_dom"/>
</dbReference>
<dbReference type="PANTHER" id="PTHR11085:SF9">
    <property type="entry name" value="NAD-DEPENDENT PROTEIN DEACETYLASE SIRTUIN-1"/>
    <property type="match status" value="1"/>
</dbReference>
<evidence type="ECO:0000256" key="5">
    <source>
        <dbReference type="ARBA" id="ARBA00023027"/>
    </source>
</evidence>
<dbReference type="Gene3D" id="3.30.1600.10">
    <property type="entry name" value="SIR2/SIRT2 'Small Domain"/>
    <property type="match status" value="1"/>
</dbReference>
<protein>
    <submittedName>
        <fullName evidence="9">NAD-dependent deacetylase HST1</fullName>
    </submittedName>
</protein>
<proteinExistence type="predicted"/>
<evidence type="ECO:0000256" key="6">
    <source>
        <dbReference type="PROSITE-ProRule" id="PRU00236"/>
    </source>
</evidence>
<feature type="binding site" evidence="6">
    <location>
        <position position="279"/>
    </location>
    <ligand>
        <name>Zn(2+)</name>
        <dbReference type="ChEBI" id="CHEBI:29105"/>
    </ligand>
</feature>
<dbReference type="PROSITE" id="PS50305">
    <property type="entry name" value="SIRTUIN"/>
    <property type="match status" value="1"/>
</dbReference>
<keyword evidence="4 6" id="KW-0862">Zinc</keyword>
<dbReference type="Gene3D" id="3.40.50.1220">
    <property type="entry name" value="TPP-binding domain"/>
    <property type="match status" value="1"/>
</dbReference>
<accession>A0A0A9YF61</accession>
<dbReference type="InterPro" id="IPR026591">
    <property type="entry name" value="Sirtuin_cat_small_dom_sf"/>
</dbReference>
<reference evidence="9" key="2">
    <citation type="submission" date="2014-07" db="EMBL/GenBank/DDBJ databases">
        <authorList>
            <person name="Hull J."/>
        </authorList>
    </citation>
    <scope>NUCLEOTIDE SEQUENCE</scope>
</reference>
<evidence type="ECO:0000256" key="1">
    <source>
        <dbReference type="ARBA" id="ARBA00001947"/>
    </source>
</evidence>
<feature type="region of interest" description="Disordered" evidence="7">
    <location>
        <begin position="1"/>
        <end position="26"/>
    </location>
</feature>
<evidence type="ECO:0000259" key="8">
    <source>
        <dbReference type="PROSITE" id="PS50305"/>
    </source>
</evidence>
<feature type="active site" description="Proton acceptor" evidence="6">
    <location>
        <position position="271"/>
    </location>
</feature>
<evidence type="ECO:0000256" key="7">
    <source>
        <dbReference type="SAM" id="MobiDB-lite"/>
    </source>
</evidence>
<evidence type="ECO:0000313" key="10">
    <source>
        <dbReference type="EMBL" id="JAQ09137.1"/>
    </source>
</evidence>
<name>A0A0A9YF61_LYGHE</name>
<feature type="domain" description="Deacetylase sirtuin-type" evidence="8">
    <location>
        <begin position="133"/>
        <end position="439"/>
    </location>
</feature>
<dbReference type="InterPro" id="IPR050134">
    <property type="entry name" value="NAD-dep_sirtuin_deacylases"/>
</dbReference>
<evidence type="ECO:0000256" key="4">
    <source>
        <dbReference type="ARBA" id="ARBA00022833"/>
    </source>
</evidence>
<gene>
    <name evidence="9" type="primary">HST1</name>
    <name evidence="9" type="ORF">CM83_12901</name>
    <name evidence="10" type="ORF">g.2158</name>
</gene>
<evidence type="ECO:0000256" key="2">
    <source>
        <dbReference type="ARBA" id="ARBA00022679"/>
    </source>
</evidence>
<dbReference type="EMBL" id="GDHC01009492">
    <property type="protein sequence ID" value="JAQ09137.1"/>
    <property type="molecule type" value="Transcribed_RNA"/>
</dbReference>
<dbReference type="InterPro" id="IPR003000">
    <property type="entry name" value="Sirtuin"/>
</dbReference>
<feature type="compositionally biased region" description="Polar residues" evidence="7">
    <location>
        <begin position="1"/>
        <end position="22"/>
    </location>
</feature>
<dbReference type="AlphaFoldDB" id="A0A0A9YF61"/>
<sequence>MNNDPSEQANWLYNSSSDNPSVSKPPYCQPSNDDVVASCIDTSSTGSPIVDTIVTPDPIISASINLDEDEESYHLTDEYLHTIPWGCSTVLDEGFVQSLQYPHHTTAHSEEDQCDLNPSYPHSWYTLQVPQHGTNPITSLQDVVHCVQNSKQILIVSGAGISVAAGIPDFRSIYGIYNTLKNTNVPEISDWLVDFDVDNLFNLETFLQRPQPFYTFLYTMLLWCKDIQPTRMHQFFHQLQRNNQLLRIYTQNVDMLEKKVGIDDDKLLFCHGSAHTYTCMTCRRKVSGECVWRILESQTNKCEILPCCYLVDTFAQGSSASSSTPTTLCTGLLKPDIIFYGESLSSQIFTTIQHDAAICDLVLVVGTSLTVSPVNTFLQLIPTHVPIINISREPILHLPFVYMFSYQCIGDADTVAQALLKGITDSADDVPSIPQNQTTNYSSDVSQSTDTVVSASQADRLVLQFYEFLSDILHQNLYTSKQS</sequence>
<feature type="binding site" evidence="6">
    <location>
        <position position="282"/>
    </location>
    <ligand>
        <name>Zn(2+)</name>
        <dbReference type="ChEBI" id="CHEBI:29105"/>
    </ligand>
</feature>
<dbReference type="GO" id="GO:0046872">
    <property type="term" value="F:metal ion binding"/>
    <property type="evidence" value="ECO:0007669"/>
    <property type="project" value="UniProtKB-KW"/>
</dbReference>
<evidence type="ECO:0000313" key="9">
    <source>
        <dbReference type="EMBL" id="JAG29753.1"/>
    </source>
</evidence>
<reference evidence="9" key="1">
    <citation type="journal article" date="2014" name="PLoS ONE">
        <title>Transcriptome-Based Identification of ABC Transporters in the Western Tarnished Plant Bug Lygus hesperus.</title>
        <authorList>
            <person name="Hull J.J."/>
            <person name="Chaney K."/>
            <person name="Geib S.M."/>
            <person name="Fabrick J.A."/>
            <person name="Brent C.S."/>
            <person name="Walsh D."/>
            <person name="Lavine L.C."/>
        </authorList>
    </citation>
    <scope>NUCLEOTIDE SEQUENCE</scope>
</reference>
<dbReference type="SUPFAM" id="SSF52467">
    <property type="entry name" value="DHS-like NAD/FAD-binding domain"/>
    <property type="match status" value="1"/>
</dbReference>